<dbReference type="Proteomes" id="UP001597058">
    <property type="component" value="Unassembled WGS sequence"/>
</dbReference>
<proteinExistence type="predicted"/>
<dbReference type="CDD" id="cd00761">
    <property type="entry name" value="Glyco_tranf_GTA_type"/>
    <property type="match status" value="1"/>
</dbReference>
<sequence length="209" mass="22827">MNTFGEITVAIPAHPARVANGMLDRAVQSVKNQLLPAAAISIAIDEDGDGAAITRQRALDAVKTEWTAFLDSDDYFYPEHLRVLAAGARIFNASYVFSYYMVHFPDGKPWPANDPLGHFGKQFDPRNPHQTTITTLVRTDLAKRVGFFDPPPDSVVGGHRGGEDWHFTVGCAESGAKMIHVPRRTWAWVHHGANSSGIPGRGDAAARQP</sequence>
<dbReference type="Gene3D" id="3.90.550.10">
    <property type="entry name" value="Spore Coat Polysaccharide Biosynthesis Protein SpsA, Chain A"/>
    <property type="match status" value="1"/>
</dbReference>
<evidence type="ECO:0000313" key="3">
    <source>
        <dbReference type="Proteomes" id="UP001597058"/>
    </source>
</evidence>
<dbReference type="InterPro" id="IPR029044">
    <property type="entry name" value="Nucleotide-diphossugar_trans"/>
</dbReference>
<dbReference type="SUPFAM" id="SSF53448">
    <property type="entry name" value="Nucleotide-diphospho-sugar transferases"/>
    <property type="match status" value="1"/>
</dbReference>
<evidence type="ECO:0000259" key="1">
    <source>
        <dbReference type="Pfam" id="PF00535"/>
    </source>
</evidence>
<name>A0ABW3XK40_9ACTN</name>
<keyword evidence="3" id="KW-1185">Reference proteome</keyword>
<feature type="domain" description="Glycosyltransferase 2-like" evidence="1">
    <location>
        <begin position="48"/>
        <end position="129"/>
    </location>
</feature>
<dbReference type="InterPro" id="IPR001173">
    <property type="entry name" value="Glyco_trans_2-like"/>
</dbReference>
<accession>A0ABW3XK40</accession>
<reference evidence="3" key="1">
    <citation type="journal article" date="2019" name="Int. J. Syst. Evol. Microbiol.">
        <title>The Global Catalogue of Microorganisms (GCM) 10K type strain sequencing project: providing services to taxonomists for standard genome sequencing and annotation.</title>
        <authorList>
            <consortium name="The Broad Institute Genomics Platform"/>
            <consortium name="The Broad Institute Genome Sequencing Center for Infectious Disease"/>
            <person name="Wu L."/>
            <person name="Ma J."/>
        </authorList>
    </citation>
    <scope>NUCLEOTIDE SEQUENCE [LARGE SCALE GENOMIC DNA]</scope>
    <source>
        <strain evidence="3">CGMCC 4.7020</strain>
    </source>
</reference>
<dbReference type="EMBL" id="JBHTMM010000041">
    <property type="protein sequence ID" value="MFD1309720.1"/>
    <property type="molecule type" value="Genomic_DNA"/>
</dbReference>
<organism evidence="2 3">
    <name type="scientific">Streptomyces kaempferi</name>
    <dbReference type="NCBI Taxonomy" id="333725"/>
    <lineage>
        <taxon>Bacteria</taxon>
        <taxon>Bacillati</taxon>
        <taxon>Actinomycetota</taxon>
        <taxon>Actinomycetes</taxon>
        <taxon>Kitasatosporales</taxon>
        <taxon>Streptomycetaceae</taxon>
        <taxon>Streptomyces</taxon>
    </lineage>
</organism>
<dbReference type="RefSeq" id="WP_381329059.1">
    <property type="nucleotide sequence ID" value="NZ_JBHTMM010000041.1"/>
</dbReference>
<comment type="caution">
    <text evidence="2">The sequence shown here is derived from an EMBL/GenBank/DDBJ whole genome shotgun (WGS) entry which is preliminary data.</text>
</comment>
<evidence type="ECO:0000313" key="2">
    <source>
        <dbReference type="EMBL" id="MFD1309720.1"/>
    </source>
</evidence>
<gene>
    <name evidence="2" type="ORF">ACFQ5X_28160</name>
</gene>
<protein>
    <submittedName>
        <fullName evidence="2">Glycosyltransferase family 2 protein</fullName>
    </submittedName>
</protein>
<dbReference type="Pfam" id="PF00535">
    <property type="entry name" value="Glycos_transf_2"/>
    <property type="match status" value="1"/>
</dbReference>